<dbReference type="Pfam" id="PF19304">
    <property type="entry name" value="PGDH_inter"/>
    <property type="match status" value="1"/>
</dbReference>
<dbReference type="CDD" id="cd12173">
    <property type="entry name" value="PGDH_4"/>
    <property type="match status" value="1"/>
</dbReference>
<dbReference type="PROSITE" id="PS00670">
    <property type="entry name" value="D_2_HYDROXYACID_DH_2"/>
    <property type="match status" value="1"/>
</dbReference>
<dbReference type="EC" id="1.1.1.95" evidence="10"/>
<keyword evidence="6 10" id="KW-0520">NAD</keyword>
<evidence type="ECO:0000256" key="7">
    <source>
        <dbReference type="ARBA" id="ARBA00023299"/>
    </source>
</evidence>
<proteinExistence type="inferred from homology"/>
<dbReference type="InterPro" id="IPR045626">
    <property type="entry name" value="PGDH_ASB_dom"/>
</dbReference>
<dbReference type="SUPFAM" id="SSF55021">
    <property type="entry name" value="ACT-like"/>
    <property type="match status" value="1"/>
</dbReference>
<dbReference type="SUPFAM" id="SSF51735">
    <property type="entry name" value="NAD(P)-binding Rossmann-fold domains"/>
    <property type="match status" value="1"/>
</dbReference>
<evidence type="ECO:0000256" key="6">
    <source>
        <dbReference type="ARBA" id="ARBA00023027"/>
    </source>
</evidence>
<comment type="function">
    <text evidence="1">Catalyzes the reversible oxidation of 3-phospho-D-glycerate to 3-phosphonooxypyruvate, the first step of the phosphorylated L-serine biosynthesis pathway. Also catalyzes the reversible oxidation of 2-hydroxyglutarate to 2-oxoglutarate.</text>
</comment>
<evidence type="ECO:0000259" key="11">
    <source>
        <dbReference type="PROSITE" id="PS51671"/>
    </source>
</evidence>
<evidence type="ECO:0000256" key="9">
    <source>
        <dbReference type="ARBA" id="ARBA00048731"/>
    </source>
</evidence>
<evidence type="ECO:0000313" key="13">
    <source>
        <dbReference type="Proteomes" id="UP000604381"/>
    </source>
</evidence>
<dbReference type="SUPFAM" id="SSF143548">
    <property type="entry name" value="Serine metabolism enzymes domain"/>
    <property type="match status" value="1"/>
</dbReference>
<dbReference type="SUPFAM" id="SSF52283">
    <property type="entry name" value="Formate/glycerate dehydrogenase catalytic domain-like"/>
    <property type="match status" value="1"/>
</dbReference>
<evidence type="ECO:0000313" key="12">
    <source>
        <dbReference type="EMBL" id="MBF2735407.1"/>
    </source>
</evidence>
<keyword evidence="13" id="KW-1185">Reference proteome</keyword>
<accession>A0A930UI95</accession>
<dbReference type="GO" id="GO:0051287">
    <property type="term" value="F:NAD binding"/>
    <property type="evidence" value="ECO:0007669"/>
    <property type="project" value="UniProtKB-UniRule"/>
</dbReference>
<comment type="catalytic activity">
    <reaction evidence="9 10">
        <text>(2R)-3-phosphoglycerate + NAD(+) = 3-phosphooxypyruvate + NADH + H(+)</text>
        <dbReference type="Rhea" id="RHEA:12641"/>
        <dbReference type="ChEBI" id="CHEBI:15378"/>
        <dbReference type="ChEBI" id="CHEBI:18110"/>
        <dbReference type="ChEBI" id="CHEBI:57540"/>
        <dbReference type="ChEBI" id="CHEBI:57945"/>
        <dbReference type="ChEBI" id="CHEBI:58272"/>
        <dbReference type="EC" id="1.1.1.95"/>
    </reaction>
</comment>
<keyword evidence="5 10" id="KW-0560">Oxidoreductase</keyword>
<dbReference type="InterPro" id="IPR006139">
    <property type="entry name" value="D-isomer_2_OHA_DH_cat_dom"/>
</dbReference>
<organism evidence="12 13">
    <name type="scientific">Candidatus Amphirhobacter heronislandensis</name>
    <dbReference type="NCBI Taxonomy" id="1732024"/>
    <lineage>
        <taxon>Bacteria</taxon>
        <taxon>Pseudomonadati</taxon>
        <taxon>Pseudomonadota</taxon>
        <taxon>Gammaproteobacteria</taxon>
        <taxon>Candidatus Tethybacterales</taxon>
        <taxon>Candidatus Tethybacteraceae</taxon>
        <taxon>Candidatus Amphirhobacter</taxon>
    </lineage>
</organism>
<reference evidence="12" key="1">
    <citation type="submission" date="2020-10" db="EMBL/GenBank/DDBJ databases">
        <title>An improved Amphimedon queenslandica hologenome assembly reveals how three proteobacterial symbionts can extend the metabolic phenotypic of their marine sponge host.</title>
        <authorList>
            <person name="Degnan B."/>
            <person name="Degnan S."/>
            <person name="Xiang X."/>
        </authorList>
    </citation>
    <scope>NUCLEOTIDE SEQUENCE</scope>
    <source>
        <strain evidence="12">AqS2</strain>
    </source>
</reference>
<dbReference type="InterPro" id="IPR029009">
    <property type="entry name" value="ASB_dom_sf"/>
</dbReference>
<dbReference type="Gene3D" id="3.30.70.260">
    <property type="match status" value="1"/>
</dbReference>
<dbReference type="InterPro" id="IPR045865">
    <property type="entry name" value="ACT-like_dom_sf"/>
</dbReference>
<dbReference type="SMART" id="SM00997">
    <property type="entry name" value="AdoHcyase_NAD"/>
    <property type="match status" value="1"/>
</dbReference>
<dbReference type="InterPro" id="IPR029753">
    <property type="entry name" value="D-isomer_DH_CS"/>
</dbReference>
<dbReference type="InterPro" id="IPR015878">
    <property type="entry name" value="Ado_hCys_hydrolase_NAD-bd"/>
</dbReference>
<dbReference type="AlphaFoldDB" id="A0A930UI95"/>
<dbReference type="InterPro" id="IPR036291">
    <property type="entry name" value="NAD(P)-bd_dom_sf"/>
</dbReference>
<dbReference type="GO" id="GO:0004617">
    <property type="term" value="F:phosphoglycerate dehydrogenase activity"/>
    <property type="evidence" value="ECO:0007669"/>
    <property type="project" value="UniProtKB-UniRule"/>
</dbReference>
<dbReference type="Gene3D" id="3.30.1330.90">
    <property type="entry name" value="D-3-phosphoglycerate dehydrogenase, domain 3"/>
    <property type="match status" value="1"/>
</dbReference>
<evidence type="ECO:0000256" key="1">
    <source>
        <dbReference type="ARBA" id="ARBA00003800"/>
    </source>
</evidence>
<comment type="catalytic activity">
    <reaction evidence="8">
        <text>(R)-2-hydroxyglutarate + NAD(+) = 2-oxoglutarate + NADH + H(+)</text>
        <dbReference type="Rhea" id="RHEA:49612"/>
        <dbReference type="ChEBI" id="CHEBI:15378"/>
        <dbReference type="ChEBI" id="CHEBI:15801"/>
        <dbReference type="ChEBI" id="CHEBI:16810"/>
        <dbReference type="ChEBI" id="CHEBI:57540"/>
        <dbReference type="ChEBI" id="CHEBI:57945"/>
        <dbReference type="EC" id="1.1.1.399"/>
    </reaction>
</comment>
<comment type="caution">
    <text evidence="12">The sequence shown here is derived from an EMBL/GenBank/DDBJ whole genome shotgun (WGS) entry which is preliminary data.</text>
</comment>
<protein>
    <recommendedName>
        <fullName evidence="4 10">D-3-phosphoglycerate dehydrogenase</fullName>
        <ecNumber evidence="10">1.1.1.95</ecNumber>
    </recommendedName>
</protein>
<dbReference type="InterPro" id="IPR002912">
    <property type="entry name" value="ACT_dom"/>
</dbReference>
<feature type="domain" description="ACT" evidence="11">
    <location>
        <begin position="465"/>
        <end position="535"/>
    </location>
</feature>
<dbReference type="FunFam" id="3.40.50.720:FF:000203">
    <property type="entry name" value="D-3-phosphoglycerate dehydrogenase (SerA)"/>
    <property type="match status" value="1"/>
</dbReference>
<evidence type="ECO:0000256" key="3">
    <source>
        <dbReference type="ARBA" id="ARBA00005854"/>
    </source>
</evidence>
<dbReference type="PANTHER" id="PTHR42789">
    <property type="entry name" value="D-ISOMER SPECIFIC 2-HYDROXYACID DEHYDROGENASE FAMILY PROTEIN (AFU_ORTHOLOGUE AFUA_6G10090)"/>
    <property type="match status" value="1"/>
</dbReference>
<dbReference type="Proteomes" id="UP000604381">
    <property type="component" value="Unassembled WGS sequence"/>
</dbReference>
<evidence type="ECO:0000256" key="10">
    <source>
        <dbReference type="RuleBase" id="RU363003"/>
    </source>
</evidence>
<comment type="similarity">
    <text evidence="3 10">Belongs to the D-isomer specific 2-hydroxyacid dehydrogenase family.</text>
</comment>
<dbReference type="InterPro" id="IPR006236">
    <property type="entry name" value="PGDH"/>
</dbReference>
<dbReference type="Gene3D" id="3.40.50.720">
    <property type="entry name" value="NAD(P)-binding Rossmann-like Domain"/>
    <property type="match status" value="2"/>
</dbReference>
<dbReference type="PANTHER" id="PTHR42789:SF1">
    <property type="entry name" value="D-ISOMER SPECIFIC 2-HYDROXYACID DEHYDROGENASE FAMILY PROTEIN (AFU_ORTHOLOGUE AFUA_6G10090)"/>
    <property type="match status" value="1"/>
</dbReference>
<dbReference type="GO" id="GO:0006564">
    <property type="term" value="P:L-serine biosynthetic process"/>
    <property type="evidence" value="ECO:0007669"/>
    <property type="project" value="UniProtKB-UniRule"/>
</dbReference>
<dbReference type="EMBL" id="JADHEI010000033">
    <property type="protein sequence ID" value="MBF2735407.1"/>
    <property type="molecule type" value="Genomic_DNA"/>
</dbReference>
<comment type="pathway">
    <text evidence="2 10">Amino-acid biosynthesis; L-serine biosynthesis; L-serine from 3-phospho-D-glycerate: step 1/3.</text>
</comment>
<dbReference type="InterPro" id="IPR050857">
    <property type="entry name" value="D-2-hydroxyacid_DH"/>
</dbReference>
<keyword evidence="10" id="KW-0028">Amino-acid biosynthesis</keyword>
<dbReference type="Pfam" id="PF01842">
    <property type="entry name" value="ACT"/>
    <property type="match status" value="1"/>
</dbReference>
<evidence type="ECO:0000256" key="5">
    <source>
        <dbReference type="ARBA" id="ARBA00023002"/>
    </source>
</evidence>
<evidence type="ECO:0000256" key="2">
    <source>
        <dbReference type="ARBA" id="ARBA00005216"/>
    </source>
</evidence>
<sequence>MSPAAARRPKPVVLVADRLSDEGVACLQANGIEPAVEIGLSDAKLKARLAKVDGVVVRSATKLTAKVLPAGKSKLKVIGRAGIGVDNIDVAKATELGLVVLNTPDANATTTAELAIAHIFGCARHLAAADASVRAGEWDRAKYTGTEIAGKTAGVIGYGTIGRIVAQRCRGLGLKVMVHDPFVPAGVVEEDGCEAATLKKLLAGSDFVTIHTPGGKATEGLIGRRELAAMKSTAYLIQCARGGIVVEEDLALALNKGSIAGAAVDVFTAEPLPASHVLRGARNISFTPHLGASTKEAQRATGLAIAEQLGQYFRSGEAVNAVNLPRVPGDVLDVTRPYIPLAKNLGQLLAAACSLSPRELTLALQGEAAELPESVVLAEAVSGLLGGRLSFPVNQVNAAAVAERQGLKLAVEKSAAAPEFATMLRLRLRCGREEVEVAGTLLGGDQPRIAYFDGIELEAPLTGPILLTTHHDRPGVIAEITALLAELKINITHMHVGSAGKRAAACIRLARPLPERFVAQVGKLRHVKSAVSMEFGA</sequence>
<evidence type="ECO:0000256" key="8">
    <source>
        <dbReference type="ARBA" id="ARBA00048126"/>
    </source>
</evidence>
<dbReference type="PROSITE" id="PS51671">
    <property type="entry name" value="ACT"/>
    <property type="match status" value="1"/>
</dbReference>
<gene>
    <name evidence="12" type="ORF">ISN26_04935</name>
</gene>
<name>A0A930UI95_9GAMM</name>
<dbReference type="Pfam" id="PF00389">
    <property type="entry name" value="2-Hacid_dh"/>
    <property type="match status" value="1"/>
</dbReference>
<dbReference type="Pfam" id="PF02826">
    <property type="entry name" value="2-Hacid_dh_C"/>
    <property type="match status" value="1"/>
</dbReference>
<keyword evidence="7 10" id="KW-0718">Serine biosynthesis</keyword>
<dbReference type="NCBIfam" id="TIGR01327">
    <property type="entry name" value="PGDH"/>
    <property type="match status" value="1"/>
</dbReference>
<evidence type="ECO:0000256" key="4">
    <source>
        <dbReference type="ARBA" id="ARBA00021582"/>
    </source>
</evidence>
<dbReference type="InterPro" id="IPR006140">
    <property type="entry name" value="D-isomer_DH_NAD-bd"/>
</dbReference>